<dbReference type="Pfam" id="PF00400">
    <property type="entry name" value="WD40"/>
    <property type="match status" value="2"/>
</dbReference>
<keyword evidence="1" id="KW-0677">Repeat</keyword>
<evidence type="ECO:0000256" key="2">
    <source>
        <dbReference type="SAM" id="MobiDB-lite"/>
    </source>
</evidence>
<dbReference type="Gene3D" id="2.130.10.10">
    <property type="entry name" value="YVTN repeat-like/Quinoprotein amine dehydrogenase"/>
    <property type="match status" value="3"/>
</dbReference>
<gene>
    <name evidence="5" type="primary">20352036</name>
    <name evidence="4" type="ORF">GGTG_11578</name>
</gene>
<accession>J3PDK5</accession>
<sequence>MSGAEIIGVIAGAIGILTAARDAYDSIQDIRGLPETFRQIPPKVDLAVATLDQIHRSGCSGSGAELNTVATLANQCSKNADRLGLVLRKLNLDESTPFPERYVSIIQGWGKKGRVEDLLKNIMEDVMLLANHQMVAATSQGQIRKLEQAVEDLDKVDPSVPDHMLEGRTDVYVGGTGAQNNQIHHTTNTYSGSTTEETLDSRCRAALRSRSTDPRHDKARIEKNKDGVLDSAFQWVLHNPEFQRWRSELDMRLLWVKGDPGKGKTMLLCGIINELEGTRDSRPLAYFFCQAADPRINTGTAVLLGLMYFLVDVRRGLLKYLRRSYDDAKEALFQGPNLWIALEGVLFEMLQDPALEDALIIIDALDECQTERHPLLDFISKATVTCPRVKWIVSSRNWPDIEERLRPAEQATRLSLEINEDAVSAAVNAFIHHRVEDLAKSKGLDDGTSAEIENYLSSNAHGTFLWVALVCQALSSIDFPDLIKEHLTCFPPGLEGLYHRMLEQISSSTEASMYRDLLALNLVAYRPLSVHELSSVAPKIWTIASDAGGLAKMLQLCGSLLMIRDNAIFWVHQSARDYLLKHPDFSTPSSVEQAHRRIYQSSLGAMSTTLKRDIYGMIQQHGRLAYGLSVDRLEQQRPKPDPLAGVGYSCIYWADHLRDSRSTANFDDRGDGCHLRQFLETHFMHWLEALSLLRSIHKGVLSMNSLTKLAQGKRMTASPDVPSQRKSVTAVLDKARSRVLSYITPTTLREQPTTSREQPTLADLIRDMWRFLLTFKLPLEQCPLQGYISGPVLSPTESITRSLFLKDRPSWLTEKLALRKTWNNCLQTLEGQRGKLQLVTFSSDGQRLASAAFSSVAFPSATFSSATFSSGNINVWDVASGKKLITLDLDNNENYPPAVAFSPDGCCLAATYYSPITVWDIITGKTLLELNDGLGDLSRDELARLRSFERPVIFSTNGRNLLSVSVRGEVKTWALATGEEIGMFTCSENELIRSAVFSHDGSWLATGLIGGQFCVWDVVEGSKIKSISCRELGISHVLGLSFSHDRKHLVVAGGRKAFVYSFTTEKLKHFRLRSFTFSPRELALSPCGLRLAMTVPGYNISIYRLDKNTHELLTPHAELHGLSSVVFSPDGRQLATGQMGCVRLWDTPTDYSQAEAIPTPAIYGITFSNNLPRAATIGERGRSITVHDLHLGTASKIRCKSTNEVSLSSDGQMMAIAHKTHTTIWSQENGRWVAQRTYRFPTGLDLIITFSPDTRQLAHLTTYISNMSRHVLRLLNVETGQCDKISENVEIHGHKAVVFTENSRKVAVIERNDDGATRIRLWDPLTGGLLIEERPAPADIGIHRVSTLAERGGKFTMQGGPKGAYDISEDGCWITMGGARLLWLPPCQEQDSFYSGLIFSPANPSPNTNCYCSRRVQFTSIAQSAPRAGGPQKASPASSSPTEGDFYGRQVIGKGLLIGAAYSDWARQHGIGSSARIPWPPPATSAVTQEPKASSWPEYHFIPDAESLYRYAPGGYHPVFIGDILGSRYLVVHKLGYGGFSTFWLCRNEELQTYVALKIGTADSDSIDYNMLDFKIIRPRGMTSRAGP</sequence>
<dbReference type="Pfam" id="PF23239">
    <property type="entry name" value="DUF7069"/>
    <property type="match status" value="1"/>
</dbReference>
<dbReference type="InterPro" id="IPR011047">
    <property type="entry name" value="Quinoprotein_ADH-like_sf"/>
</dbReference>
<organism evidence="4">
    <name type="scientific">Gaeumannomyces tritici (strain R3-111a-1)</name>
    <name type="common">Wheat and barley take-all root rot fungus</name>
    <name type="synonym">Gaeumannomyces graminis var. tritici</name>
    <dbReference type="NCBI Taxonomy" id="644352"/>
    <lineage>
        <taxon>Eukaryota</taxon>
        <taxon>Fungi</taxon>
        <taxon>Dikarya</taxon>
        <taxon>Ascomycota</taxon>
        <taxon>Pezizomycotina</taxon>
        <taxon>Sordariomycetes</taxon>
        <taxon>Sordariomycetidae</taxon>
        <taxon>Magnaporthales</taxon>
        <taxon>Magnaporthaceae</taxon>
        <taxon>Gaeumannomyces</taxon>
    </lineage>
</organism>
<dbReference type="SUPFAM" id="SSF52540">
    <property type="entry name" value="P-loop containing nucleoside triphosphate hydrolases"/>
    <property type="match status" value="1"/>
</dbReference>
<dbReference type="RefSeq" id="XP_009227733.1">
    <property type="nucleotide sequence ID" value="XM_009229469.1"/>
</dbReference>
<reference evidence="5" key="4">
    <citation type="journal article" date="2015" name="G3 (Bethesda)">
        <title>Genome sequences of three phytopathogenic species of the Magnaporthaceae family of fungi.</title>
        <authorList>
            <person name="Okagaki L.H."/>
            <person name="Nunes C.C."/>
            <person name="Sailsbery J."/>
            <person name="Clay B."/>
            <person name="Brown D."/>
            <person name="John T."/>
            <person name="Oh Y."/>
            <person name="Young N."/>
            <person name="Fitzgerald M."/>
            <person name="Haas B.J."/>
            <person name="Zeng Q."/>
            <person name="Young S."/>
            <person name="Adiconis X."/>
            <person name="Fan L."/>
            <person name="Levin J.Z."/>
            <person name="Mitchell T.K."/>
            <person name="Okubara P.A."/>
            <person name="Farman M.L."/>
            <person name="Kohn L.M."/>
            <person name="Birren B."/>
            <person name="Ma L.-J."/>
            <person name="Dean R.A."/>
        </authorList>
    </citation>
    <scope>NUCLEOTIDE SEQUENCE</scope>
    <source>
        <strain evidence="5">R3-111a-1</strain>
    </source>
</reference>
<dbReference type="InterPro" id="IPR001680">
    <property type="entry name" value="WD40_rpt"/>
</dbReference>
<dbReference type="InterPro" id="IPR015943">
    <property type="entry name" value="WD40/YVTN_repeat-like_dom_sf"/>
</dbReference>
<dbReference type="InterPro" id="IPR027417">
    <property type="entry name" value="P-loop_NTPase"/>
</dbReference>
<dbReference type="InterPro" id="IPR056884">
    <property type="entry name" value="NPHP3-like_N"/>
</dbReference>
<dbReference type="Pfam" id="PF24883">
    <property type="entry name" value="NPHP3_N"/>
    <property type="match status" value="1"/>
</dbReference>
<dbReference type="OrthoDB" id="538223at2759"/>
<proteinExistence type="predicted"/>
<dbReference type="InterPro" id="IPR031352">
    <property type="entry name" value="SesA"/>
</dbReference>
<evidence type="ECO:0000313" key="5">
    <source>
        <dbReference type="EnsemblFungi" id="EJT70555"/>
    </source>
</evidence>
<dbReference type="Proteomes" id="UP000006039">
    <property type="component" value="Unassembled WGS sequence"/>
</dbReference>
<feature type="region of interest" description="Disordered" evidence="2">
    <location>
        <begin position="1423"/>
        <end position="1443"/>
    </location>
</feature>
<reference evidence="5" key="5">
    <citation type="submission" date="2018-04" db="UniProtKB">
        <authorList>
            <consortium name="EnsemblFungi"/>
        </authorList>
    </citation>
    <scope>IDENTIFICATION</scope>
    <source>
        <strain evidence="5">R3-111a-1</strain>
    </source>
</reference>
<evidence type="ECO:0000256" key="1">
    <source>
        <dbReference type="ARBA" id="ARBA00022737"/>
    </source>
</evidence>
<dbReference type="VEuPathDB" id="FungiDB:GGTG_11578"/>
<dbReference type="PROSITE" id="PS50837">
    <property type="entry name" value="NACHT"/>
    <property type="match status" value="1"/>
</dbReference>
<dbReference type="PANTHER" id="PTHR10039">
    <property type="entry name" value="AMELOGENIN"/>
    <property type="match status" value="1"/>
</dbReference>
<dbReference type="SUPFAM" id="SSF50960">
    <property type="entry name" value="TolB, C-terminal domain"/>
    <property type="match status" value="1"/>
</dbReference>
<protein>
    <recommendedName>
        <fullName evidence="3">NACHT domain-containing protein</fullName>
    </recommendedName>
</protein>
<keyword evidence="6" id="KW-1185">Reference proteome</keyword>
<evidence type="ECO:0000313" key="4">
    <source>
        <dbReference type="EMBL" id="EJT70555.1"/>
    </source>
</evidence>
<dbReference type="InterPro" id="IPR007111">
    <property type="entry name" value="NACHT_NTPase"/>
</dbReference>
<dbReference type="Gene3D" id="3.30.200.20">
    <property type="entry name" value="Phosphorylase Kinase, domain 1"/>
    <property type="match status" value="1"/>
</dbReference>
<dbReference type="SMART" id="SM00320">
    <property type="entry name" value="WD40"/>
    <property type="match status" value="5"/>
</dbReference>
<evidence type="ECO:0000313" key="6">
    <source>
        <dbReference type="Proteomes" id="UP000006039"/>
    </source>
</evidence>
<dbReference type="InterPro" id="IPR055497">
    <property type="entry name" value="DUF7069"/>
</dbReference>
<dbReference type="Gene3D" id="3.40.50.300">
    <property type="entry name" value="P-loop containing nucleotide triphosphate hydrolases"/>
    <property type="match status" value="1"/>
</dbReference>
<reference evidence="4" key="2">
    <citation type="submission" date="2010-07" db="EMBL/GenBank/DDBJ databases">
        <authorList>
            <consortium name="The Broad Institute Genome Sequencing Platform"/>
            <consortium name="Broad Institute Genome Sequencing Center for Infectious Disease"/>
            <person name="Ma L.-J."/>
            <person name="Dead R."/>
            <person name="Young S."/>
            <person name="Zeng Q."/>
            <person name="Koehrsen M."/>
            <person name="Alvarado L."/>
            <person name="Berlin A."/>
            <person name="Chapman S.B."/>
            <person name="Chen Z."/>
            <person name="Freedman E."/>
            <person name="Gellesch M."/>
            <person name="Goldberg J."/>
            <person name="Griggs A."/>
            <person name="Gujja S."/>
            <person name="Heilman E.R."/>
            <person name="Heiman D."/>
            <person name="Hepburn T."/>
            <person name="Howarth C."/>
            <person name="Jen D."/>
            <person name="Larson L."/>
            <person name="Mehta T."/>
            <person name="Neiman D."/>
            <person name="Pearson M."/>
            <person name="Roberts A."/>
            <person name="Saif S."/>
            <person name="Shea T."/>
            <person name="Shenoy N."/>
            <person name="Sisk P."/>
            <person name="Stolte C."/>
            <person name="Sykes S."/>
            <person name="Walk T."/>
            <person name="White J."/>
            <person name="Yandava C."/>
            <person name="Haas B."/>
            <person name="Nusbaum C."/>
            <person name="Birren B."/>
        </authorList>
    </citation>
    <scope>NUCLEOTIDE SEQUENCE</scope>
    <source>
        <strain evidence="4">R3-111a-1</strain>
    </source>
</reference>
<feature type="domain" description="NACHT" evidence="3">
    <location>
        <begin position="252"/>
        <end position="472"/>
    </location>
</feature>
<dbReference type="STRING" id="644352.J3PDK5"/>
<dbReference type="Pfam" id="PF17107">
    <property type="entry name" value="SesA"/>
    <property type="match status" value="1"/>
</dbReference>
<dbReference type="EnsemblFungi" id="EJT70555">
    <property type="protein sequence ID" value="EJT70555"/>
    <property type="gene ID" value="GGTG_11578"/>
</dbReference>
<name>J3PDK5_GAET3</name>
<dbReference type="InterPro" id="IPR011009">
    <property type="entry name" value="Kinase-like_dom_sf"/>
</dbReference>
<dbReference type="SUPFAM" id="SSF50998">
    <property type="entry name" value="Quinoprotein alcohol dehydrogenase-like"/>
    <property type="match status" value="1"/>
</dbReference>
<evidence type="ECO:0000259" key="3">
    <source>
        <dbReference type="PROSITE" id="PS50837"/>
    </source>
</evidence>
<reference evidence="6" key="1">
    <citation type="submission" date="2010-07" db="EMBL/GenBank/DDBJ databases">
        <title>The genome sequence of Gaeumannomyces graminis var. tritici strain R3-111a-1.</title>
        <authorList>
            <consortium name="The Broad Institute Genome Sequencing Platform"/>
            <person name="Ma L.-J."/>
            <person name="Dead R."/>
            <person name="Young S."/>
            <person name="Zeng Q."/>
            <person name="Koehrsen M."/>
            <person name="Alvarado L."/>
            <person name="Berlin A."/>
            <person name="Chapman S.B."/>
            <person name="Chen Z."/>
            <person name="Freedman E."/>
            <person name="Gellesch M."/>
            <person name="Goldberg J."/>
            <person name="Griggs A."/>
            <person name="Gujja S."/>
            <person name="Heilman E.R."/>
            <person name="Heiman D."/>
            <person name="Hepburn T."/>
            <person name="Howarth C."/>
            <person name="Jen D."/>
            <person name="Larson L."/>
            <person name="Mehta T."/>
            <person name="Neiman D."/>
            <person name="Pearson M."/>
            <person name="Roberts A."/>
            <person name="Saif S."/>
            <person name="Shea T."/>
            <person name="Shenoy N."/>
            <person name="Sisk P."/>
            <person name="Stolte C."/>
            <person name="Sykes S."/>
            <person name="Walk T."/>
            <person name="White J."/>
            <person name="Yandava C."/>
            <person name="Haas B."/>
            <person name="Nusbaum C."/>
            <person name="Birren B."/>
        </authorList>
    </citation>
    <scope>NUCLEOTIDE SEQUENCE [LARGE SCALE GENOMIC DNA]</scope>
    <source>
        <strain evidence="6">R3-111a-1</strain>
    </source>
</reference>
<dbReference type="EMBL" id="GL385401">
    <property type="protein sequence ID" value="EJT70555.1"/>
    <property type="molecule type" value="Genomic_DNA"/>
</dbReference>
<dbReference type="SUPFAM" id="SSF56112">
    <property type="entry name" value="Protein kinase-like (PK-like)"/>
    <property type="match status" value="1"/>
</dbReference>
<dbReference type="HOGENOM" id="CLU_000288_6_16_1"/>
<dbReference type="GeneID" id="20352036"/>
<dbReference type="eggNOG" id="KOG1290">
    <property type="taxonomic scope" value="Eukaryota"/>
</dbReference>
<reference evidence="4" key="3">
    <citation type="submission" date="2010-09" db="EMBL/GenBank/DDBJ databases">
        <title>Annotation of Gaeumannomyces graminis var. tritici R3-111a-1.</title>
        <authorList>
            <consortium name="The Broad Institute Genome Sequencing Platform"/>
            <person name="Ma L.-J."/>
            <person name="Dead R."/>
            <person name="Young S.K."/>
            <person name="Zeng Q."/>
            <person name="Gargeya S."/>
            <person name="Fitzgerald M."/>
            <person name="Haas B."/>
            <person name="Abouelleil A."/>
            <person name="Alvarado L."/>
            <person name="Arachchi H.M."/>
            <person name="Berlin A."/>
            <person name="Brown A."/>
            <person name="Chapman S.B."/>
            <person name="Chen Z."/>
            <person name="Dunbar C."/>
            <person name="Freedman E."/>
            <person name="Gearin G."/>
            <person name="Gellesch M."/>
            <person name="Goldberg J."/>
            <person name="Griggs A."/>
            <person name="Gujja S."/>
            <person name="Heiman D."/>
            <person name="Howarth C."/>
            <person name="Larson L."/>
            <person name="Lui A."/>
            <person name="MacDonald P.J.P."/>
            <person name="Mehta T."/>
            <person name="Montmayeur A."/>
            <person name="Murphy C."/>
            <person name="Neiman D."/>
            <person name="Pearson M."/>
            <person name="Priest M."/>
            <person name="Roberts A."/>
            <person name="Saif S."/>
            <person name="Shea T."/>
            <person name="Shenoy N."/>
            <person name="Sisk P."/>
            <person name="Stolte C."/>
            <person name="Sykes S."/>
            <person name="Yandava C."/>
            <person name="Wortman J."/>
            <person name="Nusbaum C."/>
            <person name="Birren B."/>
        </authorList>
    </citation>
    <scope>NUCLEOTIDE SEQUENCE</scope>
    <source>
        <strain evidence="4">R3-111a-1</strain>
    </source>
</reference>